<organism evidence="2 3">
    <name type="scientific">Actinomadura luteofluorescens</name>
    <dbReference type="NCBI Taxonomy" id="46163"/>
    <lineage>
        <taxon>Bacteria</taxon>
        <taxon>Bacillati</taxon>
        <taxon>Actinomycetota</taxon>
        <taxon>Actinomycetes</taxon>
        <taxon>Streptosporangiales</taxon>
        <taxon>Thermomonosporaceae</taxon>
        <taxon>Actinomadura</taxon>
    </lineage>
</organism>
<dbReference type="Proteomes" id="UP000529783">
    <property type="component" value="Unassembled WGS sequence"/>
</dbReference>
<dbReference type="AlphaFoldDB" id="A0A7Y9JLY4"/>
<reference evidence="2 3" key="1">
    <citation type="submission" date="2020-07" db="EMBL/GenBank/DDBJ databases">
        <title>Sequencing the genomes of 1000 actinobacteria strains.</title>
        <authorList>
            <person name="Klenk H.-P."/>
        </authorList>
    </citation>
    <scope>NUCLEOTIDE SEQUENCE [LARGE SCALE GENOMIC DNA]</scope>
    <source>
        <strain evidence="2 3">DSM 40398</strain>
    </source>
</reference>
<keyword evidence="3" id="KW-1185">Reference proteome</keyword>
<name>A0A7Y9JLY4_9ACTN</name>
<keyword evidence="2" id="KW-0255">Endonuclease</keyword>
<dbReference type="Pfam" id="PF05685">
    <property type="entry name" value="Uma2"/>
    <property type="match status" value="1"/>
</dbReference>
<sequence length="95" mass="10397">MTTPSAAVMRAAMVLEVTSGSRRDRKGAERDRGPKRRGYAAADIPLYLLIDRLEGKATIFFEPRGDDYAHIVSVALGEDLPIPAPLEGVLPTRDF</sequence>
<dbReference type="InterPro" id="IPR008538">
    <property type="entry name" value="Uma2"/>
</dbReference>
<evidence type="ECO:0000313" key="3">
    <source>
        <dbReference type="Proteomes" id="UP000529783"/>
    </source>
</evidence>
<proteinExistence type="predicted"/>
<evidence type="ECO:0000313" key="2">
    <source>
        <dbReference type="EMBL" id="NYD51999.1"/>
    </source>
</evidence>
<evidence type="ECO:0000259" key="1">
    <source>
        <dbReference type="Pfam" id="PF05685"/>
    </source>
</evidence>
<dbReference type="InterPro" id="IPR012296">
    <property type="entry name" value="Nuclease_put_TT1808"/>
</dbReference>
<comment type="caution">
    <text evidence="2">The sequence shown here is derived from an EMBL/GenBank/DDBJ whole genome shotgun (WGS) entry which is preliminary data.</text>
</comment>
<gene>
    <name evidence="2" type="ORF">BJY14_007982</name>
</gene>
<protein>
    <submittedName>
        <fullName evidence="2">Uma2 family endonuclease</fullName>
    </submittedName>
</protein>
<dbReference type="EMBL" id="JACCBA010000001">
    <property type="protein sequence ID" value="NYD51999.1"/>
    <property type="molecule type" value="Genomic_DNA"/>
</dbReference>
<keyword evidence="2" id="KW-0378">Hydrolase</keyword>
<keyword evidence="2" id="KW-0540">Nuclease</keyword>
<feature type="domain" description="Putative restriction endonuclease" evidence="1">
    <location>
        <begin position="13"/>
        <end position="88"/>
    </location>
</feature>
<accession>A0A7Y9JLY4</accession>
<dbReference type="RefSeq" id="WP_246396287.1">
    <property type="nucleotide sequence ID" value="NZ_JACCBA010000001.1"/>
</dbReference>
<dbReference type="Gene3D" id="3.90.1570.10">
    <property type="entry name" value="tt1808, chain A"/>
    <property type="match status" value="1"/>
</dbReference>
<dbReference type="CDD" id="cd06260">
    <property type="entry name" value="DUF820-like"/>
    <property type="match status" value="1"/>
</dbReference>
<dbReference type="GO" id="GO:0004519">
    <property type="term" value="F:endonuclease activity"/>
    <property type="evidence" value="ECO:0007669"/>
    <property type="project" value="UniProtKB-KW"/>
</dbReference>